<dbReference type="PANTHER" id="PTHR46825">
    <property type="entry name" value="D-ALANYL-D-ALANINE-CARBOXYPEPTIDASE/ENDOPEPTIDASE AMPH"/>
    <property type="match status" value="1"/>
</dbReference>
<dbReference type="Proteomes" id="UP000295060">
    <property type="component" value="Unassembled WGS sequence"/>
</dbReference>
<proteinExistence type="predicted"/>
<keyword evidence="4" id="KW-1185">Reference proteome</keyword>
<comment type="caution">
    <text evidence="3">The sequence shown here is derived from an EMBL/GenBank/DDBJ whole genome shotgun (WGS) entry which is preliminary data.</text>
</comment>
<name>A0ABY2FKY2_9ACTN</name>
<dbReference type="EMBL" id="SODU01000001">
    <property type="protein sequence ID" value="TDW93763.1"/>
    <property type="molecule type" value="Genomic_DNA"/>
</dbReference>
<dbReference type="InterPro" id="IPR012338">
    <property type="entry name" value="Beta-lactam/transpept-like"/>
</dbReference>
<dbReference type="Gene3D" id="3.40.710.10">
    <property type="entry name" value="DD-peptidase/beta-lactamase superfamily"/>
    <property type="match status" value="1"/>
</dbReference>
<sequence length="436" mass="47016">MTQLTDVRPDTAAALFAEIATAQGESKLPSVNAGVLRDGELVWTGARGRFATADGALPGADVQYRIGSITKTMTAVLIMQCRDDGLLSLNDAVGKHLPGIAFGDLTIRHLLAHSGGMNAEPEGPWWERNPGVTFDELTAAMNDSQAAGPADRRHHYSNLGYGLLGEIVARLRGVSWLELTQERILDPLEMRRTSYFPSVPAADGFSVHPFSGQLDPEPAYDSGAMAPAGQLWSTIEDLARYATFWIDPVHEVLSRESVEEMAAPVASDPREGLNASYGLGLRLIADDPHLLIGHTGSMPGFLAGLFVDRVRRVGAVTLGNATYGRVASLAPDLVRILTRYEPPITQEWVPEPPLAQGAELLGHWYWGNTPLTISVCAGILQLSGGLTTRLSPLAPDLYQGRDGYLAGEKLHVIRNGEAITHLTVATFVLTRTPYGR</sequence>
<dbReference type="PANTHER" id="PTHR46825:SF7">
    <property type="entry name" value="D-ALANYL-D-ALANINE CARBOXYPEPTIDASE"/>
    <property type="match status" value="1"/>
</dbReference>
<dbReference type="InterPro" id="IPR050491">
    <property type="entry name" value="AmpC-like"/>
</dbReference>
<protein>
    <submittedName>
        <fullName evidence="3">CubicO group peptidase (Beta-lactamase class C family)</fullName>
    </submittedName>
</protein>
<feature type="domain" description="Beta-lactamase-related" evidence="1">
    <location>
        <begin position="20"/>
        <end position="331"/>
    </location>
</feature>
<dbReference type="SUPFAM" id="SSF56601">
    <property type="entry name" value="beta-lactamase/transpeptidase-like"/>
    <property type="match status" value="1"/>
</dbReference>
<dbReference type="Pfam" id="PF00144">
    <property type="entry name" value="Beta-lactamase"/>
    <property type="match status" value="1"/>
</dbReference>
<accession>A0ABY2FKY2</accession>
<dbReference type="InterPro" id="IPR001466">
    <property type="entry name" value="Beta-lactam-related"/>
</dbReference>
<dbReference type="Pfam" id="PF24491">
    <property type="entry name" value="DUF7586"/>
    <property type="match status" value="1"/>
</dbReference>
<evidence type="ECO:0000313" key="3">
    <source>
        <dbReference type="EMBL" id="TDW93763.1"/>
    </source>
</evidence>
<evidence type="ECO:0000259" key="2">
    <source>
        <dbReference type="Pfam" id="PF24491"/>
    </source>
</evidence>
<reference evidence="3 4" key="1">
    <citation type="submission" date="2019-03" db="EMBL/GenBank/DDBJ databases">
        <title>Genomic Encyclopedia of Type Strains, Phase III (KMG-III): the genomes of soil and plant-associated and newly described type strains.</title>
        <authorList>
            <person name="Whitman W."/>
        </authorList>
    </citation>
    <scope>NUCLEOTIDE SEQUENCE [LARGE SCALE GENOMIC DNA]</scope>
    <source>
        <strain evidence="3 4">VKMAc-2574</strain>
    </source>
</reference>
<gene>
    <name evidence="3" type="ORF">EV137_1056</name>
</gene>
<feature type="domain" description="DUF7586" evidence="2">
    <location>
        <begin position="356"/>
        <end position="431"/>
    </location>
</feature>
<organism evidence="3 4">
    <name type="scientific">Kribbella pratensis</name>
    <dbReference type="NCBI Taxonomy" id="2512112"/>
    <lineage>
        <taxon>Bacteria</taxon>
        <taxon>Bacillati</taxon>
        <taxon>Actinomycetota</taxon>
        <taxon>Actinomycetes</taxon>
        <taxon>Propionibacteriales</taxon>
        <taxon>Kribbellaceae</taxon>
        <taxon>Kribbella</taxon>
    </lineage>
</organism>
<dbReference type="RefSeq" id="WP_238175096.1">
    <property type="nucleotide sequence ID" value="NZ_SODU01000001.1"/>
</dbReference>
<evidence type="ECO:0000313" key="4">
    <source>
        <dbReference type="Proteomes" id="UP000295060"/>
    </source>
</evidence>
<dbReference type="InterPro" id="IPR056008">
    <property type="entry name" value="DUF7586"/>
</dbReference>
<evidence type="ECO:0000259" key="1">
    <source>
        <dbReference type="Pfam" id="PF00144"/>
    </source>
</evidence>